<keyword evidence="2" id="KW-1003">Cell membrane</keyword>
<feature type="transmembrane region" description="Helical" evidence="9">
    <location>
        <begin position="39"/>
        <end position="59"/>
    </location>
</feature>
<dbReference type="GO" id="GO:0005886">
    <property type="term" value="C:plasma membrane"/>
    <property type="evidence" value="ECO:0007669"/>
    <property type="project" value="UniProtKB-SubCell"/>
</dbReference>
<feature type="domain" description="HAMP" evidence="10">
    <location>
        <begin position="343"/>
        <end position="395"/>
    </location>
</feature>
<dbReference type="Proteomes" id="UP000650466">
    <property type="component" value="Unassembled WGS sequence"/>
</dbReference>
<feature type="transmembrane region" description="Helical" evidence="9">
    <location>
        <begin position="323"/>
        <end position="346"/>
    </location>
</feature>
<dbReference type="PANTHER" id="PTHR34220:SF7">
    <property type="entry name" value="SENSOR HISTIDINE KINASE YPDA"/>
    <property type="match status" value="1"/>
</dbReference>
<dbReference type="GO" id="GO:0000155">
    <property type="term" value="F:phosphorelay sensor kinase activity"/>
    <property type="evidence" value="ECO:0007669"/>
    <property type="project" value="InterPro"/>
</dbReference>
<keyword evidence="7 9" id="KW-1133">Transmembrane helix</keyword>
<dbReference type="Pfam" id="PF02518">
    <property type="entry name" value="HATPase_c"/>
    <property type="match status" value="1"/>
</dbReference>
<dbReference type="Gene3D" id="3.30.450.20">
    <property type="entry name" value="PAS domain"/>
    <property type="match status" value="1"/>
</dbReference>
<comment type="subcellular location">
    <subcellularLocation>
        <location evidence="1">Cell membrane</location>
        <topology evidence="1">Multi-pass membrane protein</topology>
    </subcellularLocation>
</comment>
<dbReference type="SUPFAM" id="SSF158472">
    <property type="entry name" value="HAMP domain-like"/>
    <property type="match status" value="1"/>
</dbReference>
<evidence type="ECO:0000256" key="8">
    <source>
        <dbReference type="ARBA" id="ARBA00023136"/>
    </source>
</evidence>
<dbReference type="Pfam" id="PF00672">
    <property type="entry name" value="HAMP"/>
    <property type="match status" value="1"/>
</dbReference>
<accession>A0A926KKL6</accession>
<dbReference type="AlphaFoldDB" id="A0A926KKL6"/>
<keyword evidence="4" id="KW-0808">Transferase</keyword>
<evidence type="ECO:0000313" key="12">
    <source>
        <dbReference type="Proteomes" id="UP000650466"/>
    </source>
</evidence>
<evidence type="ECO:0000256" key="1">
    <source>
        <dbReference type="ARBA" id="ARBA00004651"/>
    </source>
</evidence>
<dbReference type="Pfam" id="PF06580">
    <property type="entry name" value="His_kinase"/>
    <property type="match status" value="1"/>
</dbReference>
<evidence type="ECO:0000256" key="5">
    <source>
        <dbReference type="ARBA" id="ARBA00022692"/>
    </source>
</evidence>
<proteinExistence type="predicted"/>
<evidence type="ECO:0000256" key="4">
    <source>
        <dbReference type="ARBA" id="ARBA00022679"/>
    </source>
</evidence>
<dbReference type="EMBL" id="JACVVD010000001">
    <property type="protein sequence ID" value="MBD0379012.1"/>
    <property type="molecule type" value="Genomic_DNA"/>
</dbReference>
<evidence type="ECO:0000256" key="3">
    <source>
        <dbReference type="ARBA" id="ARBA00022553"/>
    </source>
</evidence>
<dbReference type="InterPro" id="IPR003594">
    <property type="entry name" value="HATPase_dom"/>
</dbReference>
<dbReference type="CDD" id="cd06225">
    <property type="entry name" value="HAMP"/>
    <property type="match status" value="1"/>
</dbReference>
<dbReference type="InterPro" id="IPR003660">
    <property type="entry name" value="HAMP_dom"/>
</dbReference>
<dbReference type="SMART" id="SM00304">
    <property type="entry name" value="HAMP"/>
    <property type="match status" value="1"/>
</dbReference>
<evidence type="ECO:0000313" key="11">
    <source>
        <dbReference type="EMBL" id="MBD0379012.1"/>
    </source>
</evidence>
<evidence type="ECO:0000256" key="6">
    <source>
        <dbReference type="ARBA" id="ARBA00022777"/>
    </source>
</evidence>
<protein>
    <submittedName>
        <fullName evidence="11">Sensor histidine kinase</fullName>
    </submittedName>
</protein>
<dbReference type="Pfam" id="PF02743">
    <property type="entry name" value="dCache_1"/>
    <property type="match status" value="1"/>
</dbReference>
<keyword evidence="6 11" id="KW-0418">Kinase</keyword>
<reference evidence="11" key="1">
    <citation type="submission" date="2020-09" db="EMBL/GenBank/DDBJ databases">
        <title>Draft Genome Sequence of Paenibacillus sp. WST5.</title>
        <authorList>
            <person name="Bao Z."/>
        </authorList>
    </citation>
    <scope>NUCLEOTIDE SEQUENCE</scope>
    <source>
        <strain evidence="11">WST5</strain>
    </source>
</reference>
<evidence type="ECO:0000256" key="2">
    <source>
        <dbReference type="ARBA" id="ARBA00022475"/>
    </source>
</evidence>
<dbReference type="PANTHER" id="PTHR34220">
    <property type="entry name" value="SENSOR HISTIDINE KINASE YPDA"/>
    <property type="match status" value="1"/>
</dbReference>
<dbReference type="InterPro" id="IPR050640">
    <property type="entry name" value="Bact_2-comp_sensor_kinase"/>
</dbReference>
<dbReference type="Gene3D" id="6.10.340.10">
    <property type="match status" value="1"/>
</dbReference>
<dbReference type="InterPro" id="IPR036890">
    <property type="entry name" value="HATPase_C_sf"/>
</dbReference>
<dbReference type="InterPro" id="IPR033479">
    <property type="entry name" value="dCache_1"/>
</dbReference>
<sequence>MRLQVLRRWGTKVGRRGRKAWIWFYRSLFLRDRPLTVKLLVYSAMLVVIPLMVVGMISFQKSSEVLREEANLSNRQIIEQVKLHIEYYIRDFEIDSIRMQNHPSMQQFLRMTSVQEVERSGIREPMMQLLGDTAYSRSDISRIMLIMENQTVLDTSMNKNVTPALQLIKEPWFQSVPPNSDIMLTIRPPSVRYELEAMPVLSIVKRLVSPNTLEPVATLIMEVNFKRIQEIADRVTIGRTGYLSILDPQGKYIYSPEYSEIGHLAPWEKLKWILQQDSGSYQSQSGDKPFYTFSRSAYLNWRLVTTVPEHELMRGTTFIRQTIWWTVIITLVIAYLIGIGFAASIVRPVRALQFFMKRVKEGDFHARADIESKDEIGQLTNDFNKMVDKLQVLLDEIYVSQLRETDLQLRQKETELKVLQSQVNPHFLMNALETVRGMALEKDMSDISDLVASLGRLLRYNLNHAGATISLRDEILICDLYLRIQKYRFEEKLTYEFHIPSWAEDQPIAKFVLQPLVENCVIHGIETSAQPVHIDISVKRQGKHQYVVELKDSGVGISRSRLSELQTDLHQKDMLTADSHIGIVNVHRRIAYLFGEAYGIELESEAGIGTLVRIKLPLSIQIEKGA</sequence>
<dbReference type="SUPFAM" id="SSF55874">
    <property type="entry name" value="ATPase domain of HSP90 chaperone/DNA topoisomerase II/histidine kinase"/>
    <property type="match status" value="1"/>
</dbReference>
<evidence type="ECO:0000259" key="10">
    <source>
        <dbReference type="PROSITE" id="PS50885"/>
    </source>
</evidence>
<keyword evidence="8 9" id="KW-0472">Membrane</keyword>
<dbReference type="SUPFAM" id="SSF103190">
    <property type="entry name" value="Sensory domain-like"/>
    <property type="match status" value="1"/>
</dbReference>
<evidence type="ECO:0000256" key="9">
    <source>
        <dbReference type="SAM" id="Phobius"/>
    </source>
</evidence>
<comment type="caution">
    <text evidence="11">The sequence shown here is derived from an EMBL/GenBank/DDBJ whole genome shotgun (WGS) entry which is preliminary data.</text>
</comment>
<dbReference type="InterPro" id="IPR010559">
    <property type="entry name" value="Sig_transdc_His_kin_internal"/>
</dbReference>
<dbReference type="Gene3D" id="3.30.565.10">
    <property type="entry name" value="Histidine kinase-like ATPase, C-terminal domain"/>
    <property type="match status" value="1"/>
</dbReference>
<organism evidence="11 12">
    <name type="scientific">Paenibacillus sedimenti</name>
    <dbReference type="NCBI Taxonomy" id="2770274"/>
    <lineage>
        <taxon>Bacteria</taxon>
        <taxon>Bacillati</taxon>
        <taxon>Bacillota</taxon>
        <taxon>Bacilli</taxon>
        <taxon>Bacillales</taxon>
        <taxon>Paenibacillaceae</taxon>
        <taxon>Paenibacillus</taxon>
    </lineage>
</organism>
<gene>
    <name evidence="11" type="ORF">ICC18_02600</name>
</gene>
<dbReference type="CDD" id="cd12912">
    <property type="entry name" value="PDC2_MCP_like"/>
    <property type="match status" value="1"/>
</dbReference>
<keyword evidence="3" id="KW-0597">Phosphoprotein</keyword>
<evidence type="ECO:0000256" key="7">
    <source>
        <dbReference type="ARBA" id="ARBA00022989"/>
    </source>
</evidence>
<dbReference type="PROSITE" id="PS50885">
    <property type="entry name" value="HAMP"/>
    <property type="match status" value="1"/>
</dbReference>
<dbReference type="InterPro" id="IPR029151">
    <property type="entry name" value="Sensor-like_sf"/>
</dbReference>
<keyword evidence="5 9" id="KW-0812">Transmembrane</keyword>
<name>A0A926KKL6_9BACL</name>
<keyword evidence="12" id="KW-1185">Reference proteome</keyword>